<accession>A0A9N9GWE4</accession>
<organism evidence="1 2">
    <name type="scientific">Acaulospora morrowiae</name>
    <dbReference type="NCBI Taxonomy" id="94023"/>
    <lineage>
        <taxon>Eukaryota</taxon>
        <taxon>Fungi</taxon>
        <taxon>Fungi incertae sedis</taxon>
        <taxon>Mucoromycota</taxon>
        <taxon>Glomeromycotina</taxon>
        <taxon>Glomeromycetes</taxon>
        <taxon>Diversisporales</taxon>
        <taxon>Acaulosporaceae</taxon>
        <taxon>Acaulospora</taxon>
    </lineage>
</organism>
<dbReference type="EMBL" id="CAJVPV010009207">
    <property type="protein sequence ID" value="CAG8639334.1"/>
    <property type="molecule type" value="Genomic_DNA"/>
</dbReference>
<reference evidence="1" key="1">
    <citation type="submission" date="2021-06" db="EMBL/GenBank/DDBJ databases">
        <authorList>
            <person name="Kallberg Y."/>
            <person name="Tangrot J."/>
            <person name="Rosling A."/>
        </authorList>
    </citation>
    <scope>NUCLEOTIDE SEQUENCE</scope>
    <source>
        <strain evidence="1">CL551</strain>
    </source>
</reference>
<sequence>YYPRQILDLLEAYWELGIQGFDEYLQQCFLENHGEWIRDNLLLLERFSSKHEVFRDIRNFCYDQLCQNSDIEFIIQWAFSQFPDISRENIENLKEVDVEKLQGGIERFDSFNQIQEDNIRSFL</sequence>
<feature type="non-terminal residue" evidence="1">
    <location>
        <position position="1"/>
    </location>
</feature>
<dbReference type="Proteomes" id="UP000789342">
    <property type="component" value="Unassembled WGS sequence"/>
</dbReference>
<evidence type="ECO:0000313" key="1">
    <source>
        <dbReference type="EMBL" id="CAG8639334.1"/>
    </source>
</evidence>
<dbReference type="OrthoDB" id="270584at2759"/>
<dbReference type="AlphaFoldDB" id="A0A9N9GWE4"/>
<comment type="caution">
    <text evidence="1">The sequence shown here is derived from an EMBL/GenBank/DDBJ whole genome shotgun (WGS) entry which is preliminary data.</text>
</comment>
<evidence type="ECO:0000313" key="2">
    <source>
        <dbReference type="Proteomes" id="UP000789342"/>
    </source>
</evidence>
<proteinExistence type="predicted"/>
<keyword evidence="2" id="KW-1185">Reference proteome</keyword>
<gene>
    <name evidence="1" type="ORF">AMORRO_LOCUS9446</name>
</gene>
<name>A0A9N9GWE4_9GLOM</name>
<protein>
    <submittedName>
        <fullName evidence="1">2381_t:CDS:1</fullName>
    </submittedName>
</protein>